<evidence type="ECO:0000256" key="4">
    <source>
        <dbReference type="ARBA" id="ARBA00022741"/>
    </source>
</evidence>
<keyword evidence="4" id="KW-0547">Nucleotide-binding</keyword>
<dbReference type="Pfam" id="PF18967">
    <property type="entry name" value="PycTM"/>
    <property type="match status" value="1"/>
</dbReference>
<proteinExistence type="predicted"/>
<protein>
    <recommendedName>
        <fullName evidence="10">Pycsar effector protein domain-containing protein</fullName>
    </recommendedName>
</protein>
<evidence type="ECO:0000256" key="3">
    <source>
        <dbReference type="ARBA" id="ARBA00022692"/>
    </source>
</evidence>
<feature type="domain" description="Pycsar effector protein" evidence="10">
    <location>
        <begin position="240"/>
        <end position="408"/>
    </location>
</feature>
<evidence type="ECO:0000256" key="7">
    <source>
        <dbReference type="ARBA" id="ARBA00023136"/>
    </source>
</evidence>
<keyword evidence="7 9" id="KW-0472">Membrane</keyword>
<evidence type="ECO:0000256" key="2">
    <source>
        <dbReference type="ARBA" id="ARBA00022475"/>
    </source>
</evidence>
<comment type="caution">
    <text evidence="11">The sequence shown here is derived from an EMBL/GenBank/DDBJ whole genome shotgun (WGS) entry which is preliminary data.</text>
</comment>
<evidence type="ECO:0000313" key="11">
    <source>
        <dbReference type="EMBL" id="NJC24639.1"/>
    </source>
</evidence>
<dbReference type="EMBL" id="JAATJH010000001">
    <property type="protein sequence ID" value="NJC24639.1"/>
    <property type="molecule type" value="Genomic_DNA"/>
</dbReference>
<feature type="region of interest" description="Disordered" evidence="8">
    <location>
        <begin position="1"/>
        <end position="24"/>
    </location>
</feature>
<keyword evidence="12" id="KW-1185">Reference proteome</keyword>
<organism evidence="11 12">
    <name type="scientific">Neolewinella antarctica</name>
    <dbReference type="NCBI Taxonomy" id="442734"/>
    <lineage>
        <taxon>Bacteria</taxon>
        <taxon>Pseudomonadati</taxon>
        <taxon>Bacteroidota</taxon>
        <taxon>Saprospiria</taxon>
        <taxon>Saprospirales</taxon>
        <taxon>Lewinellaceae</taxon>
        <taxon>Neolewinella</taxon>
    </lineage>
</organism>
<keyword evidence="2" id="KW-1003">Cell membrane</keyword>
<keyword evidence="6" id="KW-0051">Antiviral defense</keyword>
<feature type="transmembrane region" description="Helical" evidence="9">
    <location>
        <begin position="263"/>
        <end position="283"/>
    </location>
</feature>
<evidence type="ECO:0000259" key="10">
    <source>
        <dbReference type="Pfam" id="PF18967"/>
    </source>
</evidence>
<feature type="transmembrane region" description="Helical" evidence="9">
    <location>
        <begin position="385"/>
        <end position="412"/>
    </location>
</feature>
<sequence length="416" mass="47605">MSKTETTVATADQEQEKKSEDKKNPAIADAAKYVKRKFRSDLDPKFIFHNFEYAEEVSEKVAELADDAGLDGDTRDLLTIAGHFYPLGYVGGAHEVAERSTELFRDWAKQNNVDLSTTEGNAADWIKGAYDARQEDSLPVRLLHDAAWSWYGRKRFERRYDLLQLERDEISGREGDPVKFGHDMQDLLMNFQYLTEVGLEDFDERRRRNVADQHSNNYKIEQKEVKANTGKNFGRGIDTMYRTAFRNHITLSKIADGKANMMISINTIILSIVITVSGASLSFFEDTFYENPEFLVPIISLMMSSLIAVVFAVFSARPSVTEYRIKKDKLIKSKEASLLYFGNFLKLEKSDFVSYLRNIKHDQTSMYDDLSRDLYDLGAVMHKKYLLLTISYNTFVGGLALAVISFLIVYLLNVYS</sequence>
<evidence type="ECO:0000313" key="12">
    <source>
        <dbReference type="Proteomes" id="UP000770785"/>
    </source>
</evidence>
<accession>A0ABX0X603</accession>
<feature type="compositionally biased region" description="Polar residues" evidence="8">
    <location>
        <begin position="1"/>
        <end position="10"/>
    </location>
</feature>
<name>A0ABX0X603_9BACT</name>
<evidence type="ECO:0000256" key="6">
    <source>
        <dbReference type="ARBA" id="ARBA00023118"/>
    </source>
</evidence>
<evidence type="ECO:0000256" key="1">
    <source>
        <dbReference type="ARBA" id="ARBA00004236"/>
    </source>
</evidence>
<evidence type="ECO:0000256" key="9">
    <source>
        <dbReference type="SAM" id="Phobius"/>
    </source>
</evidence>
<dbReference type="Proteomes" id="UP000770785">
    <property type="component" value="Unassembled WGS sequence"/>
</dbReference>
<feature type="transmembrane region" description="Helical" evidence="9">
    <location>
        <begin position="295"/>
        <end position="316"/>
    </location>
</feature>
<evidence type="ECO:0000256" key="8">
    <source>
        <dbReference type="SAM" id="MobiDB-lite"/>
    </source>
</evidence>
<feature type="compositionally biased region" description="Basic and acidic residues" evidence="8">
    <location>
        <begin position="14"/>
        <end position="24"/>
    </location>
</feature>
<reference evidence="11 12" key="1">
    <citation type="submission" date="2020-03" db="EMBL/GenBank/DDBJ databases">
        <title>Genomic Encyclopedia of Type Strains, Phase IV (KMG-IV): sequencing the most valuable type-strain genomes for metagenomic binning, comparative biology and taxonomic classification.</title>
        <authorList>
            <person name="Goeker M."/>
        </authorList>
    </citation>
    <scope>NUCLEOTIDE SEQUENCE [LARGE SCALE GENOMIC DNA]</scope>
    <source>
        <strain evidence="11 12">DSM 105096</strain>
    </source>
</reference>
<gene>
    <name evidence="11" type="ORF">GGR27_000120</name>
</gene>
<dbReference type="InterPro" id="IPR043760">
    <property type="entry name" value="PycTM_dom"/>
</dbReference>
<dbReference type="RefSeq" id="WP_168035459.1">
    <property type="nucleotide sequence ID" value="NZ_JAATJH010000001.1"/>
</dbReference>
<evidence type="ECO:0000256" key="5">
    <source>
        <dbReference type="ARBA" id="ARBA00022989"/>
    </source>
</evidence>
<keyword evidence="5 9" id="KW-1133">Transmembrane helix</keyword>
<comment type="subcellular location">
    <subcellularLocation>
        <location evidence="1">Cell membrane</location>
    </subcellularLocation>
</comment>
<keyword evidence="3 9" id="KW-0812">Transmembrane</keyword>